<reference evidence="1 2" key="1">
    <citation type="submission" date="2012-02" db="EMBL/GenBank/DDBJ databases">
        <title>Improved High-Quality Draft Sequence of Rhizobium leguminosarum bv. trifolii WSM2297.</title>
        <authorList>
            <consortium name="US DOE Joint Genome Institute"/>
            <person name="Lucas S."/>
            <person name="Han J."/>
            <person name="Lapidus A."/>
            <person name="Cheng J.-F."/>
            <person name="Goodwin L."/>
            <person name="Pitluck S."/>
            <person name="Peters L."/>
            <person name="Ovchinnikova G."/>
            <person name="Zhang X."/>
            <person name="Detter J.C."/>
            <person name="Han C."/>
            <person name="Tapia R."/>
            <person name="Land M."/>
            <person name="Hauser L."/>
            <person name="Kyrpides N."/>
            <person name="Ivanova N."/>
            <person name="Pagani I."/>
            <person name="Brau L."/>
            <person name="Yates R."/>
            <person name="O'Hara G."/>
            <person name="Rui T."/>
            <person name="Howieson J."/>
            <person name="Reeve W."/>
            <person name="Woyke T."/>
        </authorList>
    </citation>
    <scope>NUCLEOTIDE SEQUENCE [LARGE SCALE GENOMIC DNA]</scope>
    <source>
        <strain evidence="1 2">WSM2297</strain>
    </source>
</reference>
<accession>J0KPZ7</accession>
<dbReference type="EMBL" id="JH719395">
    <property type="protein sequence ID" value="EJC79579.1"/>
    <property type="molecule type" value="Genomic_DNA"/>
</dbReference>
<sequence length="50" mass="5555">MKCPPRPSRLSNDEALLGVRQFLFSFAGVPFGTHSVLPDISPTRREIGWA</sequence>
<dbReference type="HOGENOM" id="CLU_3121930_0_0_5"/>
<evidence type="ECO:0000313" key="2">
    <source>
        <dbReference type="Proteomes" id="UP000005732"/>
    </source>
</evidence>
<organism evidence="1 2">
    <name type="scientific">Rhizobium leguminosarum bv. trifolii WSM2297</name>
    <dbReference type="NCBI Taxonomy" id="754762"/>
    <lineage>
        <taxon>Bacteria</taxon>
        <taxon>Pseudomonadati</taxon>
        <taxon>Pseudomonadota</taxon>
        <taxon>Alphaproteobacteria</taxon>
        <taxon>Hyphomicrobiales</taxon>
        <taxon>Rhizobiaceae</taxon>
        <taxon>Rhizobium/Agrobacterium group</taxon>
        <taxon>Rhizobium</taxon>
    </lineage>
</organism>
<proteinExistence type="predicted"/>
<gene>
    <name evidence="1" type="ORF">Rleg4DRAFT_1175</name>
</gene>
<name>J0KPZ7_RHILT</name>
<evidence type="ECO:0000313" key="1">
    <source>
        <dbReference type="EMBL" id="EJC79579.1"/>
    </source>
</evidence>
<dbReference type="AlphaFoldDB" id="J0KPZ7"/>
<protein>
    <submittedName>
        <fullName evidence="1">Uncharacterized protein</fullName>
    </submittedName>
</protein>
<dbReference type="Proteomes" id="UP000005732">
    <property type="component" value="Unassembled WGS sequence"/>
</dbReference>